<sequence>MYVMYVLSAVCISAYFFCSKTDLIEKHSSVVRFCGLVLTSINSLRCQIYIPLST</sequence>
<dbReference type="EMBL" id="GBRH01235505">
    <property type="protein sequence ID" value="JAD62390.1"/>
    <property type="molecule type" value="Transcribed_RNA"/>
</dbReference>
<reference evidence="1" key="2">
    <citation type="journal article" date="2015" name="Data Brief">
        <title>Shoot transcriptome of the giant reed, Arundo donax.</title>
        <authorList>
            <person name="Barrero R.A."/>
            <person name="Guerrero F.D."/>
            <person name="Moolhuijzen P."/>
            <person name="Goolsby J.A."/>
            <person name="Tidwell J."/>
            <person name="Bellgard S.E."/>
            <person name="Bellgard M.I."/>
        </authorList>
    </citation>
    <scope>NUCLEOTIDE SEQUENCE</scope>
    <source>
        <tissue evidence="1">Shoot tissue taken approximately 20 cm above the soil surface</tissue>
    </source>
</reference>
<evidence type="ECO:0000313" key="1">
    <source>
        <dbReference type="EMBL" id="JAD62390.1"/>
    </source>
</evidence>
<name>A0A0A9BMC9_ARUDO</name>
<organism evidence="1">
    <name type="scientific">Arundo donax</name>
    <name type="common">Giant reed</name>
    <name type="synonym">Donax arundinaceus</name>
    <dbReference type="NCBI Taxonomy" id="35708"/>
    <lineage>
        <taxon>Eukaryota</taxon>
        <taxon>Viridiplantae</taxon>
        <taxon>Streptophyta</taxon>
        <taxon>Embryophyta</taxon>
        <taxon>Tracheophyta</taxon>
        <taxon>Spermatophyta</taxon>
        <taxon>Magnoliopsida</taxon>
        <taxon>Liliopsida</taxon>
        <taxon>Poales</taxon>
        <taxon>Poaceae</taxon>
        <taxon>PACMAD clade</taxon>
        <taxon>Arundinoideae</taxon>
        <taxon>Arundineae</taxon>
        <taxon>Arundo</taxon>
    </lineage>
</organism>
<proteinExistence type="predicted"/>
<reference evidence="1" key="1">
    <citation type="submission" date="2014-09" db="EMBL/GenBank/DDBJ databases">
        <authorList>
            <person name="Magalhaes I.L.F."/>
            <person name="Oliveira U."/>
            <person name="Santos F.R."/>
            <person name="Vidigal T.H.D.A."/>
            <person name="Brescovit A.D."/>
            <person name="Santos A.J."/>
        </authorList>
    </citation>
    <scope>NUCLEOTIDE SEQUENCE</scope>
    <source>
        <tissue evidence="1">Shoot tissue taken approximately 20 cm above the soil surface</tissue>
    </source>
</reference>
<dbReference type="AlphaFoldDB" id="A0A0A9BMC9"/>
<accession>A0A0A9BMC9</accession>
<protein>
    <submittedName>
        <fullName evidence="1">Uncharacterized protein</fullName>
    </submittedName>
</protein>